<dbReference type="AlphaFoldDB" id="A0A0F9WAI6"/>
<comment type="caution">
    <text evidence="1">The sequence shown here is derived from an EMBL/GenBank/DDBJ whole genome shotgun (WGS) entry which is preliminary data.</text>
</comment>
<proteinExistence type="predicted"/>
<dbReference type="EMBL" id="JPQZ01000056">
    <property type="protein sequence ID" value="KKO74616.1"/>
    <property type="molecule type" value="Genomic_DNA"/>
</dbReference>
<dbReference type="VEuPathDB" id="MicrosporidiaDB:AAJ76_5600021174"/>
<evidence type="ECO:0000313" key="2">
    <source>
        <dbReference type="Proteomes" id="UP000034350"/>
    </source>
</evidence>
<keyword evidence="2" id="KW-1185">Reference proteome</keyword>
<dbReference type="OMA" id="KERTMIG"/>
<dbReference type="RefSeq" id="XP_024330358.1">
    <property type="nucleotide sequence ID" value="XM_024475998.1"/>
</dbReference>
<protein>
    <submittedName>
        <fullName evidence="1">Uncharacterized protein</fullName>
    </submittedName>
</protein>
<dbReference type="Proteomes" id="UP000034350">
    <property type="component" value="Unassembled WGS sequence"/>
</dbReference>
<evidence type="ECO:0000313" key="1">
    <source>
        <dbReference type="EMBL" id="KKO74616.1"/>
    </source>
</evidence>
<dbReference type="VEuPathDB" id="MicrosporidiaDB:G9O61_00g013130"/>
<organism evidence="1 2">
    <name type="scientific">Vairimorpha ceranae</name>
    <dbReference type="NCBI Taxonomy" id="40302"/>
    <lineage>
        <taxon>Eukaryota</taxon>
        <taxon>Fungi</taxon>
        <taxon>Fungi incertae sedis</taxon>
        <taxon>Microsporidia</taxon>
        <taxon>Nosematidae</taxon>
        <taxon>Vairimorpha</taxon>
    </lineage>
</organism>
<name>A0A0F9WAI6_9MICR</name>
<accession>A0A0F9WAI6</accession>
<reference evidence="1 2" key="1">
    <citation type="journal article" date="2015" name="Environ. Microbiol.">
        <title>Genome analyses suggest the presence of polyploidy and recent human-driven expansions in eight global populations of the honeybee pathogen Nosema ceranae.</title>
        <authorList>
            <person name="Pelin A."/>
            <person name="Selman M."/>
            <person name="Aris-Brosou S."/>
            <person name="Farinelli L."/>
            <person name="Corradi N."/>
        </authorList>
    </citation>
    <scope>NUCLEOTIDE SEQUENCE [LARGE SCALE GENOMIC DNA]</scope>
    <source>
        <strain evidence="1 2">PA08 1199</strain>
    </source>
</reference>
<dbReference type="GeneID" id="36320946"/>
<sequence length="259" mass="31689">MHEKEIFSNDENLKISNFKNAQQILQYNLKLKNCKSLKDCIYSLYDTVIYNAIDANYRRRILYEYCKNEKIKKYHSYVLCLNDDIKNYETFCNIITDHFDNYNELYEIYVKNRSSHFAVFKNEFYNNNYSVYTPINKVEKLSSFTYEYYYILLRDYSMNLGIDNVEDTILDFYFLLQDLYFDEKIFYKMDYKDVQNFIKDSTSYKIIIKSAYHPEDIYYCFMHNLEEKFNDKSNITELDKRSIARYNKFIEETKEEGEI</sequence>
<gene>
    <name evidence="1" type="ORF">AAJ76_5600021174</name>
</gene>
<dbReference type="VEuPathDB" id="MicrosporidiaDB:NCER_100380"/>